<name>A0A1M6L0Z6_PARC5</name>
<reference evidence="1 2" key="1">
    <citation type="submission" date="2016-11" db="EMBL/GenBank/DDBJ databases">
        <authorList>
            <person name="Jaros S."/>
            <person name="Januszkiewicz K."/>
            <person name="Wedrychowicz H."/>
        </authorList>
    </citation>
    <scope>NUCLEOTIDE SEQUENCE [LARGE SCALE GENOMIC DNA]</scope>
    <source>
        <strain evidence="1 2">DSM 15212</strain>
    </source>
</reference>
<protein>
    <submittedName>
        <fullName evidence="1">Uncharacterized protein</fullName>
    </submittedName>
</protein>
<dbReference type="RefSeq" id="WP_073146889.1">
    <property type="nucleotide sequence ID" value="NZ_FRAG01000005.1"/>
</dbReference>
<dbReference type="Proteomes" id="UP000184465">
    <property type="component" value="Unassembled WGS sequence"/>
</dbReference>
<sequence length="104" mass="12379">MENIINKIVDIDKKALDIKHKTEKMIDENGKRLNKKLSEIEKKELEKAKALGQKEYEKLIKQGQHKSNEIKLIAEKECEKLEKSYTRIHKKLEKEIFTKIFENN</sequence>
<evidence type="ECO:0000313" key="1">
    <source>
        <dbReference type="EMBL" id="SHJ64802.1"/>
    </source>
</evidence>
<keyword evidence="2" id="KW-1185">Reference proteome</keyword>
<evidence type="ECO:0000313" key="2">
    <source>
        <dbReference type="Proteomes" id="UP000184465"/>
    </source>
</evidence>
<organism evidence="1 2">
    <name type="scientific">Paramaledivibacter caminithermalis (strain DSM 15212 / CIP 107654 / DViRD3)</name>
    <name type="common">Clostridium caminithermale</name>
    <dbReference type="NCBI Taxonomy" id="1121301"/>
    <lineage>
        <taxon>Bacteria</taxon>
        <taxon>Bacillati</taxon>
        <taxon>Bacillota</taxon>
        <taxon>Clostridia</taxon>
        <taxon>Peptostreptococcales</taxon>
        <taxon>Caminicellaceae</taxon>
        <taxon>Paramaledivibacter</taxon>
    </lineage>
</organism>
<dbReference type="AlphaFoldDB" id="A0A1M6L0Z6"/>
<gene>
    <name evidence="1" type="ORF">SAMN02745912_00591</name>
</gene>
<accession>A0A1M6L0Z6</accession>
<dbReference type="STRING" id="1121301.SAMN02745912_00591"/>
<dbReference type="EMBL" id="FRAG01000005">
    <property type="protein sequence ID" value="SHJ64802.1"/>
    <property type="molecule type" value="Genomic_DNA"/>
</dbReference>
<proteinExistence type="predicted"/>